<protein>
    <recommendedName>
        <fullName evidence="4">WXG100 family type VII secretion target</fullName>
    </recommendedName>
</protein>
<gene>
    <name evidence="2" type="ORF">FFZ77_00805</name>
</gene>
<evidence type="ECO:0000313" key="2">
    <source>
        <dbReference type="EMBL" id="MQS34213.1"/>
    </source>
</evidence>
<feature type="region of interest" description="Disordered" evidence="1">
    <location>
        <begin position="145"/>
        <end position="178"/>
    </location>
</feature>
<evidence type="ECO:0000313" key="3">
    <source>
        <dbReference type="Proteomes" id="UP000460558"/>
    </source>
</evidence>
<comment type="caution">
    <text evidence="2">The sequence shown here is derived from an EMBL/GenBank/DDBJ whole genome shotgun (WGS) entry which is preliminary data.</text>
</comment>
<sequence length="178" mass="18816">MAAITRWDSCSKRGGTGIVLDAEGGGVGGSGGASDLERGVGALKKFHQQVVALLAEFEGGEGGTAKIAEQRVSRGSFSGSNLPFAEADGFFSQYNRVHASLVSLTKSLGDQIEALTIGVHAADVGFDNVEEEMRQRFHAIQGQLERQRVAAEKQDGAREQKSSEQATESRHGLPTELG</sequence>
<evidence type="ECO:0008006" key="4">
    <source>
        <dbReference type="Google" id="ProtNLM"/>
    </source>
</evidence>
<reference evidence="2 3" key="1">
    <citation type="submission" date="2019-06" db="EMBL/GenBank/DDBJ databases">
        <title>Comparative genomics and metabolomics analyses of clavulanic acid producing Streptomyces species provides insight into specialized metabolism and evolution of beta-lactam biosynthetic gene clusters.</title>
        <authorList>
            <person name="Moore M.A."/>
            <person name="Cruz-Morales P."/>
            <person name="Barona Gomez F."/>
            <person name="Kapil T."/>
        </authorList>
    </citation>
    <scope>NUCLEOTIDE SEQUENCE [LARGE SCALE GENOMIC DNA]</scope>
    <source>
        <strain evidence="2 3">T-272</strain>
    </source>
</reference>
<dbReference type="EMBL" id="VDEQ01000006">
    <property type="protein sequence ID" value="MQS34213.1"/>
    <property type="molecule type" value="Genomic_DNA"/>
</dbReference>
<organism evidence="2 3">
    <name type="scientific">Streptomyces katsurahamanus</name>
    <dbReference type="NCBI Taxonomy" id="2577098"/>
    <lineage>
        <taxon>Bacteria</taxon>
        <taxon>Bacillati</taxon>
        <taxon>Actinomycetota</taxon>
        <taxon>Actinomycetes</taxon>
        <taxon>Kitasatosporales</taxon>
        <taxon>Streptomycetaceae</taxon>
        <taxon>Streptomyces</taxon>
    </lineage>
</organism>
<dbReference type="Proteomes" id="UP000460558">
    <property type="component" value="Unassembled WGS sequence"/>
</dbReference>
<proteinExistence type="predicted"/>
<evidence type="ECO:0000256" key="1">
    <source>
        <dbReference type="SAM" id="MobiDB-lite"/>
    </source>
</evidence>
<accession>A0ABW9NLY3</accession>
<keyword evidence="3" id="KW-1185">Reference proteome</keyword>
<name>A0ABW9NLY3_9ACTN</name>